<feature type="domain" description="Fe-S hydro-lyase tartrate dehydratase alpha-type catalytic" evidence="7">
    <location>
        <begin position="9"/>
        <end position="277"/>
    </location>
</feature>
<reference evidence="8" key="1">
    <citation type="journal article" date="2017" name="Nature">
        <title>Asgard archaea illuminate the origin of eukaryotic cellular complexity.</title>
        <authorList>
            <person name="Zaremba-Niedzwiedzka K."/>
            <person name="Caceres E.F."/>
            <person name="Saw J.H."/>
            <person name="Backstrom D."/>
            <person name="Juzokaite L."/>
            <person name="Vancaester E."/>
            <person name="Seitz K.W."/>
            <person name="Anantharaman K."/>
            <person name="Starnawski P."/>
            <person name="Kjeldsen K.U."/>
            <person name="Scott M.B."/>
            <person name="Nunoura T."/>
            <person name="Banfield J.F."/>
            <person name="Schramm A."/>
            <person name="Baker B.J."/>
            <person name="Spang A."/>
            <person name="Ettema T.J.G."/>
        </authorList>
    </citation>
    <scope>NUCLEOTIDE SEQUENCE</scope>
    <source>
        <strain evidence="8">LCB_4</strain>
    </source>
</reference>
<evidence type="ECO:0000256" key="1">
    <source>
        <dbReference type="ARBA" id="ARBA00008876"/>
    </source>
</evidence>
<protein>
    <submittedName>
        <fullName evidence="8">Fumarate hydratase</fullName>
        <ecNumber evidence="8">4.2.1.2</ecNumber>
    </submittedName>
</protein>
<accession>A0AAF0D340</accession>
<dbReference type="PANTHER" id="PTHR30389">
    <property type="entry name" value="FUMARATE HYDRATASE-RELATED"/>
    <property type="match status" value="1"/>
</dbReference>
<proteinExistence type="inferred from homology"/>
<dbReference type="GO" id="GO:0004333">
    <property type="term" value="F:fumarate hydratase activity"/>
    <property type="evidence" value="ECO:0007669"/>
    <property type="project" value="UniProtKB-EC"/>
</dbReference>
<evidence type="ECO:0000256" key="6">
    <source>
        <dbReference type="ARBA" id="ARBA00023239"/>
    </source>
</evidence>
<evidence type="ECO:0000256" key="2">
    <source>
        <dbReference type="ARBA" id="ARBA00022485"/>
    </source>
</evidence>
<evidence type="ECO:0000259" key="7">
    <source>
        <dbReference type="Pfam" id="PF05681"/>
    </source>
</evidence>
<dbReference type="NCBIfam" id="NF004885">
    <property type="entry name" value="PRK06246.1"/>
    <property type="match status" value="1"/>
</dbReference>
<keyword evidence="5" id="KW-0411">Iron-sulfur</keyword>
<dbReference type="Pfam" id="PF05681">
    <property type="entry name" value="Fumerase"/>
    <property type="match status" value="1"/>
</dbReference>
<dbReference type="AlphaFoldDB" id="A0AAF0D340"/>
<evidence type="ECO:0000256" key="5">
    <source>
        <dbReference type="ARBA" id="ARBA00023014"/>
    </source>
</evidence>
<dbReference type="InterPro" id="IPR004646">
    <property type="entry name" value="Fe-S_hydro-lyase_TtdA-typ_cat"/>
</dbReference>
<name>A0AAF0D340_ODILC</name>
<comment type="similarity">
    <text evidence="1">Belongs to the class-I fumarase family.</text>
</comment>
<dbReference type="EC" id="4.2.1.2" evidence="8"/>
<evidence type="ECO:0000313" key="8">
    <source>
        <dbReference type="EMBL" id="WEU40745.1"/>
    </source>
</evidence>
<evidence type="ECO:0000256" key="3">
    <source>
        <dbReference type="ARBA" id="ARBA00022723"/>
    </source>
</evidence>
<keyword evidence="3" id="KW-0479">Metal-binding</keyword>
<dbReference type="EMBL" id="CP091871">
    <property type="protein sequence ID" value="WEU40745.1"/>
    <property type="molecule type" value="Genomic_DNA"/>
</dbReference>
<dbReference type="PANTHER" id="PTHR30389:SF17">
    <property type="entry name" value="L(+)-TARTRATE DEHYDRATASE SUBUNIT ALPHA-RELATED"/>
    <property type="match status" value="1"/>
</dbReference>
<dbReference type="NCBIfam" id="TIGR00722">
    <property type="entry name" value="ttdA_fumA_fumB"/>
    <property type="match status" value="1"/>
</dbReference>
<dbReference type="KEGG" id="oyw:OdinLCB4_002155"/>
<dbReference type="GO" id="GO:0051539">
    <property type="term" value="F:4 iron, 4 sulfur cluster binding"/>
    <property type="evidence" value="ECO:0007669"/>
    <property type="project" value="UniProtKB-KW"/>
</dbReference>
<evidence type="ECO:0000313" key="9">
    <source>
        <dbReference type="Proteomes" id="UP000186851"/>
    </source>
</evidence>
<dbReference type="InterPro" id="IPR051208">
    <property type="entry name" value="Class-I_Fumarase/Tartrate_DH"/>
</dbReference>
<keyword evidence="4" id="KW-0408">Iron</keyword>
<dbReference type="Proteomes" id="UP000186851">
    <property type="component" value="Chromosome"/>
</dbReference>
<keyword evidence="6 8" id="KW-0456">Lyase</keyword>
<organism evidence="8 9">
    <name type="scientific">Odinarchaeota yellowstonii (strain LCB_4)</name>
    <dbReference type="NCBI Taxonomy" id="1841599"/>
    <lineage>
        <taxon>Archaea</taxon>
        <taxon>Promethearchaeati</taxon>
        <taxon>Candidatus Odinarchaeota</taxon>
        <taxon>Candidatus Odinarchaeia</taxon>
        <taxon>Candidatus Odinarchaeales</taxon>
        <taxon>Candidatus Odinarchaeaceae</taxon>
        <taxon>Candidatus Odinarchaeum</taxon>
    </lineage>
</organism>
<evidence type="ECO:0000256" key="4">
    <source>
        <dbReference type="ARBA" id="ARBA00023004"/>
    </source>
</evidence>
<dbReference type="GO" id="GO:0046872">
    <property type="term" value="F:metal ion binding"/>
    <property type="evidence" value="ECO:0007669"/>
    <property type="project" value="UniProtKB-KW"/>
</dbReference>
<keyword evidence="2" id="KW-0004">4Fe-4S</keyword>
<reference evidence="8" key="2">
    <citation type="journal article" date="2022" name="Nat. Microbiol.">
        <title>A closed Candidatus Odinarchaeum chromosome exposes Asgard archaeal viruses.</title>
        <authorList>
            <person name="Tamarit D."/>
            <person name="Caceres E.F."/>
            <person name="Krupovic M."/>
            <person name="Nijland R."/>
            <person name="Eme L."/>
            <person name="Robinson N.P."/>
            <person name="Ettema T.J.G."/>
        </authorList>
    </citation>
    <scope>NUCLEOTIDE SEQUENCE</scope>
    <source>
        <strain evidence="8">LCB_4</strain>
    </source>
</reference>
<sequence length="289" mass="31461">MIVEEDFLKAVKNIITKASLDLPEDVVSALKTAYEIEQTPTAKAVLNSILNNIQLAKKLRKPICQDTGLPFFIVEIGRRFNDCKIDYENILTRAVKESTIEIPLRPNCVNPLTDLNTGDNTGRHAPIIFYNFNNTDSLTITYFPKGAGSENQTSLYMLTPSSSLKYIKKIILKHVVKKAGLSCPPIIVGVGLGGAADTALLLAKKALLRPLGSKNEDTSLAELETELLDLINKTGIGPMGLGGDTTALAVHIDYACRHTASLPLAISIQCWAARKAQLVINKTGDYKII</sequence>
<gene>
    <name evidence="8" type="ORF">OdinLCB4_002155</name>
</gene>